<dbReference type="SUPFAM" id="SSF47769">
    <property type="entry name" value="SAM/Pointed domain"/>
    <property type="match status" value="1"/>
</dbReference>
<keyword evidence="6 7" id="KW-0539">Nucleus</keyword>
<dbReference type="PANTHER" id="PTHR11849:SF188">
    <property type="entry name" value="PROTEIN C-ETS-2"/>
    <property type="match status" value="1"/>
</dbReference>
<dbReference type="Gene3D" id="1.10.10.10">
    <property type="entry name" value="Winged helix-like DNA-binding domain superfamily/Winged helix DNA-binding domain"/>
    <property type="match status" value="1"/>
</dbReference>
<dbReference type="Pfam" id="PF19525">
    <property type="entry name" value="Ets1_N_flank"/>
    <property type="match status" value="1"/>
</dbReference>
<dbReference type="GO" id="GO:0043565">
    <property type="term" value="F:sequence-specific DNA binding"/>
    <property type="evidence" value="ECO:0007669"/>
    <property type="project" value="InterPro"/>
</dbReference>
<dbReference type="SUPFAM" id="SSF46785">
    <property type="entry name" value="Winged helix' DNA-binding domain"/>
    <property type="match status" value="1"/>
</dbReference>
<dbReference type="InterPro" id="IPR036390">
    <property type="entry name" value="WH_DNA-bd_sf"/>
</dbReference>
<comment type="similarity">
    <text evidence="2 7">Belongs to the ETS family.</text>
</comment>
<dbReference type="InterPro" id="IPR016311">
    <property type="entry name" value="Transform_prot_C-ets"/>
</dbReference>
<dbReference type="EMBL" id="OX395129">
    <property type="protein sequence ID" value="CAI5772552.1"/>
    <property type="molecule type" value="Genomic_DNA"/>
</dbReference>
<evidence type="ECO:0000256" key="8">
    <source>
        <dbReference type="SAM" id="MobiDB-lite"/>
    </source>
</evidence>
<evidence type="ECO:0000313" key="12">
    <source>
        <dbReference type="Proteomes" id="UP001178461"/>
    </source>
</evidence>
<protein>
    <submittedName>
        <fullName evidence="11">Protein C-ets-2</fullName>
    </submittedName>
</protein>
<dbReference type="Pfam" id="PF00178">
    <property type="entry name" value="Ets"/>
    <property type="match status" value="1"/>
</dbReference>
<feature type="domain" description="PNT" evidence="10">
    <location>
        <begin position="290"/>
        <end position="375"/>
    </location>
</feature>
<proteinExistence type="inferred from homology"/>
<dbReference type="PROSITE" id="PS00345">
    <property type="entry name" value="ETS_DOMAIN_1"/>
    <property type="match status" value="1"/>
</dbReference>
<evidence type="ECO:0000256" key="1">
    <source>
        <dbReference type="ARBA" id="ARBA00004123"/>
    </source>
</evidence>
<evidence type="ECO:0000259" key="10">
    <source>
        <dbReference type="PROSITE" id="PS51433"/>
    </source>
</evidence>
<dbReference type="InterPro" id="IPR013761">
    <property type="entry name" value="SAM/pointed_sf"/>
</dbReference>
<dbReference type="PROSITE" id="PS50061">
    <property type="entry name" value="ETS_DOMAIN_3"/>
    <property type="match status" value="1"/>
</dbReference>
<keyword evidence="4 7" id="KW-0238">DNA-binding</keyword>
<organism evidence="11 12">
    <name type="scientific">Podarcis lilfordi</name>
    <name type="common">Lilford's wall lizard</name>
    <dbReference type="NCBI Taxonomy" id="74358"/>
    <lineage>
        <taxon>Eukaryota</taxon>
        <taxon>Metazoa</taxon>
        <taxon>Chordata</taxon>
        <taxon>Craniata</taxon>
        <taxon>Vertebrata</taxon>
        <taxon>Euteleostomi</taxon>
        <taxon>Lepidosauria</taxon>
        <taxon>Squamata</taxon>
        <taxon>Bifurcata</taxon>
        <taxon>Unidentata</taxon>
        <taxon>Episquamata</taxon>
        <taxon>Laterata</taxon>
        <taxon>Lacertibaenia</taxon>
        <taxon>Lacertidae</taxon>
        <taxon>Podarcis</taxon>
    </lineage>
</organism>
<evidence type="ECO:0000313" key="11">
    <source>
        <dbReference type="EMBL" id="CAI5772552.1"/>
    </source>
</evidence>
<dbReference type="InterPro" id="IPR046328">
    <property type="entry name" value="ETS_fam"/>
</dbReference>
<dbReference type="Gene3D" id="1.10.150.50">
    <property type="entry name" value="Transcription Factor, Ets-1"/>
    <property type="match status" value="1"/>
</dbReference>
<evidence type="ECO:0000256" key="6">
    <source>
        <dbReference type="ARBA" id="ARBA00023242"/>
    </source>
</evidence>
<gene>
    <name evidence="11" type="ORF">PODLI_1B005477</name>
</gene>
<accession>A0AA35P5L2</accession>
<dbReference type="SMART" id="SM00413">
    <property type="entry name" value="ETS"/>
    <property type="match status" value="1"/>
</dbReference>
<dbReference type="AlphaFoldDB" id="A0AA35P5L2"/>
<dbReference type="GO" id="GO:0005634">
    <property type="term" value="C:nucleus"/>
    <property type="evidence" value="ECO:0007669"/>
    <property type="project" value="UniProtKB-SubCell"/>
</dbReference>
<feature type="region of interest" description="Disordered" evidence="8">
    <location>
        <begin position="477"/>
        <end position="502"/>
    </location>
</feature>
<feature type="region of interest" description="Disordered" evidence="8">
    <location>
        <begin position="83"/>
        <end position="126"/>
    </location>
</feature>
<evidence type="ECO:0000256" key="3">
    <source>
        <dbReference type="ARBA" id="ARBA00023015"/>
    </source>
</evidence>
<evidence type="ECO:0000256" key="5">
    <source>
        <dbReference type="ARBA" id="ARBA00023163"/>
    </source>
</evidence>
<evidence type="ECO:0000256" key="7">
    <source>
        <dbReference type="RuleBase" id="RU004019"/>
    </source>
</evidence>
<dbReference type="PROSITE" id="PS51433">
    <property type="entry name" value="PNT"/>
    <property type="match status" value="1"/>
</dbReference>
<dbReference type="InterPro" id="IPR027276">
    <property type="entry name" value="Transform_prot_C-ets-2"/>
</dbReference>
<dbReference type="FunFam" id="1.10.10.10:FF:000097">
    <property type="entry name" value="Protein c-ets-1 isoform 1"/>
    <property type="match status" value="1"/>
</dbReference>
<evidence type="ECO:0000259" key="9">
    <source>
        <dbReference type="PROSITE" id="PS50061"/>
    </source>
</evidence>
<comment type="subcellular location">
    <subcellularLocation>
        <location evidence="1 7">Nucleus</location>
    </subcellularLocation>
</comment>
<dbReference type="GO" id="GO:0000981">
    <property type="term" value="F:DNA-binding transcription factor activity, RNA polymerase II-specific"/>
    <property type="evidence" value="ECO:0007669"/>
    <property type="project" value="TreeGrafter"/>
</dbReference>
<keyword evidence="12" id="KW-1185">Reference proteome</keyword>
<dbReference type="Proteomes" id="UP001178461">
    <property type="component" value="Chromosome 4"/>
</dbReference>
<feature type="domain" description="ETS" evidence="9">
    <location>
        <begin position="575"/>
        <end position="655"/>
    </location>
</feature>
<evidence type="ECO:0000256" key="4">
    <source>
        <dbReference type="ARBA" id="ARBA00023125"/>
    </source>
</evidence>
<dbReference type="FunFam" id="1.10.150.50:FF:000014">
    <property type="entry name" value="Protein c-ets-1 isoform 1"/>
    <property type="match status" value="1"/>
</dbReference>
<dbReference type="PRINTS" id="PR00454">
    <property type="entry name" value="ETSDOMAIN"/>
</dbReference>
<dbReference type="GO" id="GO:0030154">
    <property type="term" value="P:cell differentiation"/>
    <property type="evidence" value="ECO:0007669"/>
    <property type="project" value="TreeGrafter"/>
</dbReference>
<dbReference type="SMART" id="SM00251">
    <property type="entry name" value="SAM_PNT"/>
    <property type="match status" value="1"/>
</dbReference>
<name>A0AA35P5L2_9SAUR</name>
<keyword evidence="3" id="KW-0805">Transcription regulation</keyword>
<dbReference type="InterPro" id="IPR003118">
    <property type="entry name" value="Pointed_dom"/>
</dbReference>
<dbReference type="PANTHER" id="PTHR11849">
    <property type="entry name" value="ETS"/>
    <property type="match status" value="1"/>
</dbReference>
<keyword evidence="5" id="KW-0804">Transcription</keyword>
<reference evidence="11" key="1">
    <citation type="submission" date="2022-12" db="EMBL/GenBank/DDBJ databases">
        <authorList>
            <person name="Alioto T."/>
            <person name="Alioto T."/>
            <person name="Gomez Garrido J."/>
        </authorList>
    </citation>
    <scope>NUCLEOTIDE SEQUENCE</scope>
</reference>
<sequence>MHQLDIFTTHGLLAKAKKNGEALLTKHIFTNSCKELLGIDALRVFLIILCYDDDVAGQHSSSSSSSSRAEGRLFLLALRLPPSAPPSPRQEARRAQPAPAQRSHSRATSSAGGKPPRAPSHTRKHVLRRPGSLLESLFAPFTRPRLVALCREGRLHLRSRVGITSPCALCARLRLPRKDIFGGCPQAEAPFGRGGVRIFFGQMSDFGIKNMDQVAPVCNAYRGLLKRQPAFDCFEGANSLFTGYFPSLNEDQTVQEVPTGLDSISYESNSCELPLLTPCSKAVMSQALKATFSGFTKEQRRLGIPNNPWLWSHHQVCQWLIWATNEFSLVNVNFEKFAMDGQELCRLGKEHFLELAPDYVGDILWEHLDQMIKDSEEKPQDQYMENAHLTSSMHWVNNNTLGINIEQAQYCAQVPSYPKALSYPKSSLLDDLCQTSVGPNVVNLKQEYQMFPKAQLETVNVNYCSMNQDFARNNLNLMLDNSGKPKEHDSSDSGTESYEGSDSLLQSWNSQSSLVDVQRVPSYESFEDDCSQSLCLNKPTMSFKDYIQERSDPVEQGKPVIPAAILAGFTGSGPIQLWQFLLELLTDKSCQSFISWTGDGWEFKLTDPDEVARRWGRRKNKPKMNYEKLSRGLRYYYDKNIIHKTSGKRYVYRFVCDLHNLLGYTAEELHAMLGVQPDTED</sequence>
<evidence type="ECO:0000256" key="2">
    <source>
        <dbReference type="ARBA" id="ARBA00005562"/>
    </source>
</evidence>
<dbReference type="PIRSF" id="PIRSF501032">
    <property type="entry name" value="C-ets-2"/>
    <property type="match status" value="1"/>
</dbReference>
<dbReference type="InterPro" id="IPR036388">
    <property type="entry name" value="WH-like_DNA-bd_sf"/>
</dbReference>
<dbReference type="Pfam" id="PF02198">
    <property type="entry name" value="SAM_PNT"/>
    <property type="match status" value="1"/>
</dbReference>
<dbReference type="InterPro" id="IPR045688">
    <property type="entry name" value="Ets1_N_flank"/>
</dbReference>
<dbReference type="PROSITE" id="PS00346">
    <property type="entry name" value="ETS_DOMAIN_2"/>
    <property type="match status" value="1"/>
</dbReference>
<dbReference type="InterPro" id="IPR000418">
    <property type="entry name" value="Ets_dom"/>
</dbReference>
<dbReference type="PIRSF" id="PIRSF001698">
    <property type="entry name" value="Transforming_factor_C-ets"/>
    <property type="match status" value="1"/>
</dbReference>